<evidence type="ECO:0000313" key="3">
    <source>
        <dbReference type="EMBL" id="MFH0265676.1"/>
    </source>
</evidence>
<comment type="caution">
    <text evidence="3">The sequence shown here is derived from an EMBL/GenBank/DDBJ whole genome shotgun (WGS) entry which is preliminary data.</text>
</comment>
<gene>
    <name evidence="3" type="ORF">ACGRQ9_09330</name>
</gene>
<keyword evidence="2" id="KW-0313">Glucose metabolism</keyword>
<dbReference type="InterPro" id="IPR050282">
    <property type="entry name" value="Cycloisomerase_2"/>
</dbReference>
<organism evidence="3 4">
    <name type="scientific">Vibrio rumoiensis</name>
    <dbReference type="NCBI Taxonomy" id="76258"/>
    <lineage>
        <taxon>Bacteria</taxon>
        <taxon>Pseudomonadati</taxon>
        <taxon>Pseudomonadota</taxon>
        <taxon>Gammaproteobacteria</taxon>
        <taxon>Vibrionales</taxon>
        <taxon>Vibrionaceae</taxon>
        <taxon>Vibrio</taxon>
    </lineage>
</organism>
<sequence>MTALPLIISGYTAGDEATGLYFAQLNTSDGHLVTTPSKIDLPHPSYFDVTIDSCEEHKLLTVISEVFEPQGPLIQQYSLHKNQIHLKSESSLTGSEPCYVENHIKHHLVTTAQYGSGHIDIFSTDDNHQIVQHIQTIDNQSLRLAENLASHAHQSLLLDKTKVLVSVDLGCDCVRFFPFNSTQNQFSINQHESLILPKDSGPRHMIFDRQERFGVILCEISEQLITLHKPNDKWVILSNQPAFPSTHNGQAAGAIKFSPDQRFIYVTGRRQNLIACFAFNQDSGDVIYQYSIDCGGDFPRDFAISPCGQWLVTANQNSHNLATYRRDITSGELEDTGYRHEVPSPVCVKFI</sequence>
<name>A0ABW7IVI2_9VIBR</name>
<dbReference type="PANTHER" id="PTHR30344:SF1">
    <property type="entry name" value="6-PHOSPHOGLUCONOLACTONASE"/>
    <property type="match status" value="1"/>
</dbReference>
<keyword evidence="4" id="KW-1185">Reference proteome</keyword>
<dbReference type="Pfam" id="PF10282">
    <property type="entry name" value="Lactonase"/>
    <property type="match status" value="1"/>
</dbReference>
<dbReference type="Gene3D" id="2.130.10.10">
    <property type="entry name" value="YVTN repeat-like/Quinoprotein amine dehydrogenase"/>
    <property type="match status" value="1"/>
</dbReference>
<proteinExistence type="inferred from homology"/>
<keyword evidence="2" id="KW-0119">Carbohydrate metabolism</keyword>
<accession>A0ABW7IVI2</accession>
<reference evidence="3 4" key="1">
    <citation type="submission" date="2024-10" db="EMBL/GenBank/DDBJ databases">
        <authorList>
            <person name="Yibar A."/>
            <person name="Saticioglu I.B."/>
            <person name="Duman M."/>
            <person name="Ajmi N."/>
            <person name="Gurler F."/>
            <person name="Ay H."/>
            <person name="Onuk E."/>
            <person name="Guler S."/>
            <person name="Romalde J.L."/>
        </authorList>
    </citation>
    <scope>NUCLEOTIDE SEQUENCE [LARGE SCALE GENOMIC DNA]</scope>
    <source>
        <strain evidence="3 4">14-MA-B</strain>
    </source>
</reference>
<dbReference type="RefSeq" id="WP_394607785.1">
    <property type="nucleotide sequence ID" value="NZ_JBIHSN010000002.1"/>
</dbReference>
<dbReference type="InterPro" id="IPR019405">
    <property type="entry name" value="Lactonase_7-beta_prop"/>
</dbReference>
<protein>
    <submittedName>
        <fullName evidence="3">Lactonase family protein</fullName>
    </submittedName>
</protein>
<evidence type="ECO:0000256" key="1">
    <source>
        <dbReference type="ARBA" id="ARBA00005564"/>
    </source>
</evidence>
<evidence type="ECO:0000313" key="4">
    <source>
        <dbReference type="Proteomes" id="UP001607151"/>
    </source>
</evidence>
<dbReference type="EMBL" id="JBIHSN010000002">
    <property type="protein sequence ID" value="MFH0265676.1"/>
    <property type="molecule type" value="Genomic_DNA"/>
</dbReference>
<dbReference type="InterPro" id="IPR011048">
    <property type="entry name" value="Haem_d1_sf"/>
</dbReference>
<comment type="similarity">
    <text evidence="1">Belongs to the cycloisomerase 2 family.</text>
</comment>
<evidence type="ECO:0000256" key="2">
    <source>
        <dbReference type="ARBA" id="ARBA00022526"/>
    </source>
</evidence>
<dbReference type="InterPro" id="IPR015943">
    <property type="entry name" value="WD40/YVTN_repeat-like_dom_sf"/>
</dbReference>
<dbReference type="PANTHER" id="PTHR30344">
    <property type="entry name" value="6-PHOSPHOGLUCONOLACTONASE-RELATED"/>
    <property type="match status" value="1"/>
</dbReference>
<dbReference type="SUPFAM" id="SSF51004">
    <property type="entry name" value="C-terminal (heme d1) domain of cytochrome cd1-nitrite reductase"/>
    <property type="match status" value="1"/>
</dbReference>
<dbReference type="Proteomes" id="UP001607151">
    <property type="component" value="Unassembled WGS sequence"/>
</dbReference>